<dbReference type="PROSITE" id="PS00086">
    <property type="entry name" value="CYTOCHROME_P450"/>
    <property type="match status" value="1"/>
</dbReference>
<keyword evidence="2" id="KW-0503">Monooxygenase</keyword>
<reference evidence="3 4" key="1">
    <citation type="submission" date="2023-08" db="EMBL/GenBank/DDBJ databases">
        <title>Nocardioides seae sp. nov., a bacterium isolated from a soil.</title>
        <authorList>
            <person name="Wang X."/>
        </authorList>
    </citation>
    <scope>NUCLEOTIDE SEQUENCE [LARGE SCALE GENOMIC DNA]</scope>
    <source>
        <strain evidence="3 4">YZH12</strain>
    </source>
</reference>
<evidence type="ECO:0000256" key="2">
    <source>
        <dbReference type="RuleBase" id="RU000461"/>
    </source>
</evidence>
<proteinExistence type="inferred from homology"/>
<dbReference type="EMBL" id="JAVYII010000001">
    <property type="protein sequence ID" value="MDT9592149.1"/>
    <property type="molecule type" value="Genomic_DNA"/>
</dbReference>
<dbReference type="RefSeq" id="WP_315731386.1">
    <property type="nucleotide sequence ID" value="NZ_JAVYII010000001.1"/>
</dbReference>
<organism evidence="3 4">
    <name type="scientific">Nocardioides imazamoxiresistens</name>
    <dbReference type="NCBI Taxonomy" id="3231893"/>
    <lineage>
        <taxon>Bacteria</taxon>
        <taxon>Bacillati</taxon>
        <taxon>Actinomycetota</taxon>
        <taxon>Actinomycetes</taxon>
        <taxon>Propionibacteriales</taxon>
        <taxon>Nocardioidaceae</taxon>
        <taxon>Nocardioides</taxon>
    </lineage>
</organism>
<dbReference type="InterPro" id="IPR017972">
    <property type="entry name" value="Cyt_P450_CS"/>
</dbReference>
<evidence type="ECO:0000256" key="1">
    <source>
        <dbReference type="ARBA" id="ARBA00010617"/>
    </source>
</evidence>
<evidence type="ECO:0000313" key="3">
    <source>
        <dbReference type="EMBL" id="MDT9592149.1"/>
    </source>
</evidence>
<comment type="similarity">
    <text evidence="1 2">Belongs to the cytochrome P450 family.</text>
</comment>
<protein>
    <submittedName>
        <fullName evidence="3">Cytochrome P450</fullName>
    </submittedName>
</protein>
<name>A0ABU3PSD4_9ACTN</name>
<gene>
    <name evidence="3" type="ORF">RDV89_03675</name>
</gene>
<keyword evidence="2" id="KW-0560">Oxidoreductase</keyword>
<dbReference type="Proteomes" id="UP001268542">
    <property type="component" value="Unassembled WGS sequence"/>
</dbReference>
<dbReference type="Gene3D" id="1.10.630.10">
    <property type="entry name" value="Cytochrome P450"/>
    <property type="match status" value="1"/>
</dbReference>
<keyword evidence="2" id="KW-0479">Metal-binding</keyword>
<dbReference type="InterPro" id="IPR001128">
    <property type="entry name" value="Cyt_P450"/>
</dbReference>
<dbReference type="PANTHER" id="PTHR46696">
    <property type="entry name" value="P450, PUTATIVE (EUROFUNG)-RELATED"/>
    <property type="match status" value="1"/>
</dbReference>
<keyword evidence="4" id="KW-1185">Reference proteome</keyword>
<keyword evidence="2" id="KW-0349">Heme</keyword>
<keyword evidence="2" id="KW-0408">Iron</keyword>
<dbReference type="PRINTS" id="PR00359">
    <property type="entry name" value="BP450"/>
</dbReference>
<accession>A0ABU3PSD4</accession>
<sequence length="415" mass="46660">MSVDQIALEDLRAQHRRDYDPYNNATIAEHLAEMAQRRREMPISYSARGNGTWVLTRYDDIASVLRRNNRGFVSNPNDPDGGNPQGAQKALIPIELDGDEHKFYRRLLDPLFSPQRVAALEDQLRAAANDFIDGFIERGECDFVEEFAMPFPGATVMHLMGWPLKDLGRLNEWTGTIQHGIVGVSKEESQAAQGRAATEMRAYLLDLIAERRTNLGDDVTSHVLRAEKDGAPLSDDDLFDLLLLLVLAGLDTVQSTFAQSFMHLGRQPELWDQMFASPESLEPAIEELLRIAAPAVPTRTVVHESVQVGELELPEGERVHFPLAAANRDPAYYPDPDRIVFDRAPKPHLAFGMGPHRCLGVHLARLELRIGFTELRRRMPRFSLDESRTPTEHLGLAWGVGNLHLLFEPGPRERS</sequence>
<dbReference type="InterPro" id="IPR002397">
    <property type="entry name" value="Cyt_P450_B"/>
</dbReference>
<dbReference type="PANTHER" id="PTHR46696:SF6">
    <property type="entry name" value="P450, PUTATIVE (EUROFUNG)-RELATED"/>
    <property type="match status" value="1"/>
</dbReference>
<dbReference type="Pfam" id="PF00067">
    <property type="entry name" value="p450"/>
    <property type="match status" value="1"/>
</dbReference>
<evidence type="ECO:0000313" key="4">
    <source>
        <dbReference type="Proteomes" id="UP001268542"/>
    </source>
</evidence>
<dbReference type="InterPro" id="IPR036396">
    <property type="entry name" value="Cyt_P450_sf"/>
</dbReference>
<comment type="caution">
    <text evidence="3">The sequence shown here is derived from an EMBL/GenBank/DDBJ whole genome shotgun (WGS) entry which is preliminary data.</text>
</comment>
<dbReference type="PRINTS" id="PR00385">
    <property type="entry name" value="P450"/>
</dbReference>
<dbReference type="SUPFAM" id="SSF48264">
    <property type="entry name" value="Cytochrome P450"/>
    <property type="match status" value="1"/>
</dbReference>